<evidence type="ECO:0000256" key="6">
    <source>
        <dbReference type="ARBA" id="ARBA00022777"/>
    </source>
</evidence>
<dbReference type="EC" id="2.7.13.3" evidence="2"/>
<dbReference type="InterPro" id="IPR036097">
    <property type="entry name" value="HisK_dim/P_sf"/>
</dbReference>
<dbReference type="Proteomes" id="UP000297855">
    <property type="component" value="Unassembled WGS sequence"/>
</dbReference>
<dbReference type="InterPro" id="IPR004358">
    <property type="entry name" value="Sig_transdc_His_kin-like_C"/>
</dbReference>
<feature type="coiled-coil region" evidence="12">
    <location>
        <begin position="400"/>
        <end position="427"/>
    </location>
</feature>
<dbReference type="SMART" id="SM00387">
    <property type="entry name" value="HATPase_c"/>
    <property type="match status" value="1"/>
</dbReference>
<keyword evidence="13" id="KW-0812">Transmembrane</keyword>
<evidence type="ECO:0000256" key="10">
    <source>
        <dbReference type="ARBA" id="ARBA00068150"/>
    </source>
</evidence>
<organism evidence="16 17">
    <name type="scientific">Leptospira fluminis</name>
    <dbReference type="NCBI Taxonomy" id="2484979"/>
    <lineage>
        <taxon>Bacteria</taxon>
        <taxon>Pseudomonadati</taxon>
        <taxon>Spirochaetota</taxon>
        <taxon>Spirochaetia</taxon>
        <taxon>Leptospirales</taxon>
        <taxon>Leptospiraceae</taxon>
        <taxon>Leptospira</taxon>
    </lineage>
</organism>
<dbReference type="CDD" id="cd16922">
    <property type="entry name" value="HATPase_EvgS-ArcB-TorS-like"/>
    <property type="match status" value="1"/>
</dbReference>
<feature type="transmembrane region" description="Helical" evidence="13">
    <location>
        <begin position="183"/>
        <end position="204"/>
    </location>
</feature>
<sequence length="797" mass="89842">MHKFFFSACIFLFLTGGSSLFSEPLLLDGEESRSISDRMEYFQDETGKLELPDILRTSPSFLPNRRKNLHLGYTNSAVWVRFSLRNADLHGQEYLIVSEFPYSDRIVFHETKKGNILRSVTTGDTLPFHTRDLKHRYFAFKTDFESGETKEYYLRYTNDGPMNIPLVVSPTRIYLEKSTAETLALGFFYGCILIMILYNFFLFTSIRELDYLYYVIYLVFVFLTQISFNGLANRFLWGEFPTWGNVSTNVLSLFAFCSSSLFSMQYLRLTKRSFANRILKIFAVSTFVFGVASIFASIRFSSLVAVSIGLVHPILLIGIGLIRRLQGYKPAGFFLLAWISMEAAIFLTSLQRLGVFDSVMLGEYAIHVGTTFEVTLLSFGLANSINSLKEEKQRMILAQNETLEERIAVKTKDLEIAKEQAEEANLQKSKFLAHMSHEIRTPMNGILAMSKMLLESEPPGEKKETLGIIAAGADNLLTIINDILDLSRIESGKLDLVYESFRIDHFLSEILGIIRLQTEEKGIALKLHKSSEVPEFIRTDKTRLAQILLNLLGNSSKFTSQGEIRLSVGVREKAADSVLLEFSVRDTGIGIPENRIPQLFQPFTQGDNSITRDYGGTGLGLAISKRLTELLAGRISVQSKPGAWTEFTFTISCEESGKNSEKTVEPTPTPPPVETEILVVDDNAANQIIVERILKKIGHSVTIASGGKEALEWLGKKKFSVILMDLEMPGLDGFETTRRIRNDSKGGKDPIIIALTAHVMKEFEQLSYEAGMNDFLSKPIDPAVLRERIEYWIRKSA</sequence>
<dbReference type="FunFam" id="1.10.287.130:FF:000002">
    <property type="entry name" value="Two-component osmosensing histidine kinase"/>
    <property type="match status" value="1"/>
</dbReference>
<evidence type="ECO:0000256" key="5">
    <source>
        <dbReference type="ARBA" id="ARBA00022741"/>
    </source>
</evidence>
<keyword evidence="4" id="KW-0808">Transferase</keyword>
<dbReference type="PRINTS" id="PR00344">
    <property type="entry name" value="BCTRLSENSOR"/>
</dbReference>
<dbReference type="PANTHER" id="PTHR45339:SF1">
    <property type="entry name" value="HYBRID SIGNAL TRANSDUCTION HISTIDINE KINASE J"/>
    <property type="match status" value="1"/>
</dbReference>
<evidence type="ECO:0000313" key="17">
    <source>
        <dbReference type="Proteomes" id="UP000297855"/>
    </source>
</evidence>
<dbReference type="InterPro" id="IPR011006">
    <property type="entry name" value="CheY-like_superfamily"/>
</dbReference>
<evidence type="ECO:0000256" key="1">
    <source>
        <dbReference type="ARBA" id="ARBA00000085"/>
    </source>
</evidence>
<dbReference type="GO" id="GO:0000155">
    <property type="term" value="F:phosphorelay sensor kinase activity"/>
    <property type="evidence" value="ECO:0007669"/>
    <property type="project" value="InterPro"/>
</dbReference>
<dbReference type="PANTHER" id="PTHR45339">
    <property type="entry name" value="HYBRID SIGNAL TRANSDUCTION HISTIDINE KINASE J"/>
    <property type="match status" value="1"/>
</dbReference>
<keyword evidence="13" id="KW-0472">Membrane</keyword>
<dbReference type="Gene3D" id="3.30.565.10">
    <property type="entry name" value="Histidine kinase-like ATPase, C-terminal domain"/>
    <property type="match status" value="1"/>
</dbReference>
<dbReference type="InterPro" id="IPR011623">
    <property type="entry name" value="7TMR_DISM_rcpt_extracell_dom1"/>
</dbReference>
<keyword evidence="12" id="KW-0175">Coiled coil</keyword>
<dbReference type="InterPro" id="IPR011622">
    <property type="entry name" value="7TMR_DISM_rcpt_extracell_dom2"/>
</dbReference>
<feature type="transmembrane region" description="Helical" evidence="13">
    <location>
        <begin position="304"/>
        <end position="322"/>
    </location>
</feature>
<reference evidence="16" key="1">
    <citation type="journal article" date="2019" name="PLoS Negl. Trop. Dis.">
        <title>Revisiting the worldwide diversity of Leptospira species in the environment.</title>
        <authorList>
            <person name="Vincent A.T."/>
            <person name="Schiettekatte O."/>
            <person name="Bourhy P."/>
            <person name="Veyrier F.J."/>
            <person name="Picardeau M."/>
        </authorList>
    </citation>
    <scope>NUCLEOTIDE SEQUENCE [LARGE SCALE GENOMIC DNA]</scope>
    <source>
        <strain evidence="16">SCS5</strain>
    </source>
</reference>
<keyword evidence="17" id="KW-1185">Reference proteome</keyword>
<dbReference type="InterPro" id="IPR001789">
    <property type="entry name" value="Sig_transdc_resp-reg_receiver"/>
</dbReference>
<dbReference type="Pfam" id="PF07695">
    <property type="entry name" value="7TMR-DISM_7TM"/>
    <property type="match status" value="1"/>
</dbReference>
<protein>
    <recommendedName>
        <fullName evidence="10">Sensory/regulatory protein RpfC</fullName>
        <ecNumber evidence="2">2.7.13.3</ecNumber>
    </recommendedName>
</protein>
<evidence type="ECO:0000259" key="15">
    <source>
        <dbReference type="PROSITE" id="PS50110"/>
    </source>
</evidence>
<dbReference type="SMART" id="SM00388">
    <property type="entry name" value="HisKA"/>
    <property type="match status" value="1"/>
</dbReference>
<dbReference type="CDD" id="cd00082">
    <property type="entry name" value="HisKA"/>
    <property type="match status" value="1"/>
</dbReference>
<feature type="modified residue" description="4-aspartylphosphate" evidence="11">
    <location>
        <position position="725"/>
    </location>
</feature>
<evidence type="ECO:0000256" key="9">
    <source>
        <dbReference type="ARBA" id="ARBA00064003"/>
    </source>
</evidence>
<evidence type="ECO:0000313" key="16">
    <source>
        <dbReference type="EMBL" id="TGK15191.1"/>
    </source>
</evidence>
<keyword evidence="7" id="KW-0067">ATP-binding</keyword>
<dbReference type="Pfam" id="PF07696">
    <property type="entry name" value="7TMR-DISMED2"/>
    <property type="match status" value="1"/>
</dbReference>
<dbReference type="SMART" id="SM00448">
    <property type="entry name" value="REC"/>
    <property type="match status" value="1"/>
</dbReference>
<comment type="subunit">
    <text evidence="9">At low DSF concentrations, interacts with RpfF.</text>
</comment>
<feature type="domain" description="Histidine kinase" evidence="14">
    <location>
        <begin position="434"/>
        <end position="655"/>
    </location>
</feature>
<comment type="catalytic activity">
    <reaction evidence="1">
        <text>ATP + protein L-histidine = ADP + protein N-phospho-L-histidine.</text>
        <dbReference type="EC" id="2.7.13.3"/>
    </reaction>
</comment>
<evidence type="ECO:0000256" key="12">
    <source>
        <dbReference type="SAM" id="Coils"/>
    </source>
</evidence>
<dbReference type="CDD" id="cd17546">
    <property type="entry name" value="REC_hyHK_CKI1_RcsC-like"/>
    <property type="match status" value="1"/>
</dbReference>
<dbReference type="Pfam" id="PF00512">
    <property type="entry name" value="HisKA"/>
    <property type="match status" value="1"/>
</dbReference>
<evidence type="ECO:0000256" key="11">
    <source>
        <dbReference type="PROSITE-ProRule" id="PRU00169"/>
    </source>
</evidence>
<gene>
    <name evidence="16" type="ORF">EHO61_16025</name>
</gene>
<evidence type="ECO:0000256" key="3">
    <source>
        <dbReference type="ARBA" id="ARBA00022553"/>
    </source>
</evidence>
<dbReference type="EMBL" id="RQEV01000017">
    <property type="protein sequence ID" value="TGK15191.1"/>
    <property type="molecule type" value="Genomic_DNA"/>
</dbReference>
<dbReference type="Gene3D" id="1.10.287.130">
    <property type="match status" value="1"/>
</dbReference>
<feature type="transmembrane region" description="Helical" evidence="13">
    <location>
        <begin position="279"/>
        <end position="298"/>
    </location>
</feature>
<dbReference type="GO" id="GO:0005524">
    <property type="term" value="F:ATP binding"/>
    <property type="evidence" value="ECO:0007669"/>
    <property type="project" value="UniProtKB-KW"/>
</dbReference>
<dbReference type="Pfam" id="PF00072">
    <property type="entry name" value="Response_reg"/>
    <property type="match status" value="1"/>
</dbReference>
<dbReference type="PROSITE" id="PS50110">
    <property type="entry name" value="RESPONSE_REGULATORY"/>
    <property type="match status" value="1"/>
</dbReference>
<dbReference type="SUPFAM" id="SSF55874">
    <property type="entry name" value="ATPase domain of HSP90 chaperone/DNA topoisomerase II/histidine kinase"/>
    <property type="match status" value="1"/>
</dbReference>
<evidence type="ECO:0000256" key="7">
    <source>
        <dbReference type="ARBA" id="ARBA00022840"/>
    </source>
</evidence>
<accession>A0A4R9GL05</accession>
<dbReference type="Gene3D" id="3.40.50.2300">
    <property type="match status" value="1"/>
</dbReference>
<keyword evidence="3 11" id="KW-0597">Phosphoprotein</keyword>
<feature type="transmembrane region" description="Helical" evidence="13">
    <location>
        <begin position="248"/>
        <end position="267"/>
    </location>
</feature>
<dbReference type="OrthoDB" id="6192248at2"/>
<name>A0A4R9GL05_9LEPT</name>
<evidence type="ECO:0000256" key="8">
    <source>
        <dbReference type="ARBA" id="ARBA00023012"/>
    </source>
</evidence>
<dbReference type="SUPFAM" id="SSF47384">
    <property type="entry name" value="Homodimeric domain of signal transducing histidine kinase"/>
    <property type="match status" value="1"/>
</dbReference>
<dbReference type="InterPro" id="IPR003594">
    <property type="entry name" value="HATPase_dom"/>
</dbReference>
<feature type="domain" description="Response regulatory" evidence="15">
    <location>
        <begin position="676"/>
        <end position="793"/>
    </location>
</feature>
<dbReference type="SUPFAM" id="SSF52172">
    <property type="entry name" value="CheY-like"/>
    <property type="match status" value="1"/>
</dbReference>
<dbReference type="InterPro" id="IPR036890">
    <property type="entry name" value="HATPase_C_sf"/>
</dbReference>
<feature type="transmembrane region" description="Helical" evidence="13">
    <location>
        <begin position="334"/>
        <end position="352"/>
    </location>
</feature>
<dbReference type="Pfam" id="PF02518">
    <property type="entry name" value="HATPase_c"/>
    <property type="match status" value="1"/>
</dbReference>
<keyword evidence="8" id="KW-0902">Two-component regulatory system</keyword>
<dbReference type="AlphaFoldDB" id="A0A4R9GL05"/>
<comment type="caution">
    <text evidence="16">The sequence shown here is derived from an EMBL/GenBank/DDBJ whole genome shotgun (WGS) entry which is preliminary data.</text>
</comment>
<keyword evidence="6 16" id="KW-0418">Kinase</keyword>
<keyword evidence="13" id="KW-1133">Transmembrane helix</keyword>
<dbReference type="PROSITE" id="PS50109">
    <property type="entry name" value="HIS_KIN"/>
    <property type="match status" value="1"/>
</dbReference>
<evidence type="ECO:0000259" key="14">
    <source>
        <dbReference type="PROSITE" id="PS50109"/>
    </source>
</evidence>
<dbReference type="FunFam" id="3.30.565.10:FF:000010">
    <property type="entry name" value="Sensor histidine kinase RcsC"/>
    <property type="match status" value="1"/>
</dbReference>
<dbReference type="Gene3D" id="2.60.40.2380">
    <property type="match status" value="1"/>
</dbReference>
<evidence type="ECO:0000256" key="2">
    <source>
        <dbReference type="ARBA" id="ARBA00012438"/>
    </source>
</evidence>
<evidence type="ECO:0000256" key="13">
    <source>
        <dbReference type="SAM" id="Phobius"/>
    </source>
</evidence>
<feature type="transmembrane region" description="Helical" evidence="13">
    <location>
        <begin position="211"/>
        <end position="228"/>
    </location>
</feature>
<dbReference type="InterPro" id="IPR005467">
    <property type="entry name" value="His_kinase_dom"/>
</dbReference>
<dbReference type="InterPro" id="IPR003661">
    <property type="entry name" value="HisK_dim/P_dom"/>
</dbReference>
<proteinExistence type="predicted"/>
<keyword evidence="5" id="KW-0547">Nucleotide-binding</keyword>
<evidence type="ECO:0000256" key="4">
    <source>
        <dbReference type="ARBA" id="ARBA00022679"/>
    </source>
</evidence>